<name>A0ABQ9H0P2_9NEOP</name>
<dbReference type="EMBL" id="JARBHB010000008">
    <property type="protein sequence ID" value="KAJ8877776.1"/>
    <property type="molecule type" value="Genomic_DNA"/>
</dbReference>
<dbReference type="Proteomes" id="UP001159363">
    <property type="component" value="Chromosome 7"/>
</dbReference>
<sequence length="280" mass="29994">MGLGADNCACQTPSSRIPFRTTVAPGRGNTWEISIARCEFPLRSRRKGSGIGLCGSGDGIGKFRVQHVYTEVTFAIGSQSSRYALDVSEPIAHVQGNKYMESAILPGKELSPDIDTWPTTKGKLHACHRTLESSLRSSAYWSLSCVFIGCCPTPGRYGIRKVFPCKSTIGPEAGRAGLINCDPITECNNPRHPGKILLAKCRTGDNRVVWSLAKAQGRIVFSLSVHMDSGGAVASALASHLGDPGSIPDGFGPGFSQVGIVLDDAACRWVFSGHFRFPRP</sequence>
<organism evidence="1 2">
    <name type="scientific">Dryococelus australis</name>
    <dbReference type="NCBI Taxonomy" id="614101"/>
    <lineage>
        <taxon>Eukaryota</taxon>
        <taxon>Metazoa</taxon>
        <taxon>Ecdysozoa</taxon>
        <taxon>Arthropoda</taxon>
        <taxon>Hexapoda</taxon>
        <taxon>Insecta</taxon>
        <taxon>Pterygota</taxon>
        <taxon>Neoptera</taxon>
        <taxon>Polyneoptera</taxon>
        <taxon>Phasmatodea</taxon>
        <taxon>Verophasmatodea</taxon>
        <taxon>Anareolatae</taxon>
        <taxon>Phasmatidae</taxon>
        <taxon>Eurycanthinae</taxon>
        <taxon>Dryococelus</taxon>
    </lineage>
</organism>
<accession>A0ABQ9H0P2</accession>
<gene>
    <name evidence="1" type="ORF">PR048_022232</name>
</gene>
<keyword evidence="2" id="KW-1185">Reference proteome</keyword>
<evidence type="ECO:0000313" key="2">
    <source>
        <dbReference type="Proteomes" id="UP001159363"/>
    </source>
</evidence>
<reference evidence="1 2" key="1">
    <citation type="submission" date="2023-02" db="EMBL/GenBank/DDBJ databases">
        <title>LHISI_Scaffold_Assembly.</title>
        <authorList>
            <person name="Stuart O.P."/>
            <person name="Cleave R."/>
            <person name="Magrath M.J.L."/>
            <person name="Mikheyev A.S."/>
        </authorList>
    </citation>
    <scope>NUCLEOTIDE SEQUENCE [LARGE SCALE GENOMIC DNA]</scope>
    <source>
        <strain evidence="1">Daus_M_001</strain>
        <tissue evidence="1">Leg muscle</tissue>
    </source>
</reference>
<proteinExistence type="predicted"/>
<evidence type="ECO:0000313" key="1">
    <source>
        <dbReference type="EMBL" id="KAJ8877776.1"/>
    </source>
</evidence>
<comment type="caution">
    <text evidence="1">The sequence shown here is derived from an EMBL/GenBank/DDBJ whole genome shotgun (WGS) entry which is preliminary data.</text>
</comment>
<protein>
    <submittedName>
        <fullName evidence="1">Uncharacterized protein</fullName>
    </submittedName>
</protein>